<accession>A0ABY6HJ02</accession>
<dbReference type="InterPro" id="IPR051259">
    <property type="entry name" value="rRNA_Methyltransferase"/>
</dbReference>
<organism evidence="5 6">
    <name type="scientific">Acetobacterium wieringae</name>
    <dbReference type="NCBI Taxonomy" id="52694"/>
    <lineage>
        <taxon>Bacteria</taxon>
        <taxon>Bacillati</taxon>
        <taxon>Bacillota</taxon>
        <taxon>Clostridia</taxon>
        <taxon>Eubacteriales</taxon>
        <taxon>Eubacteriaceae</taxon>
        <taxon>Acetobacterium</taxon>
    </lineage>
</organism>
<dbReference type="SUPFAM" id="SSF75217">
    <property type="entry name" value="alpha/beta knot"/>
    <property type="match status" value="1"/>
</dbReference>
<keyword evidence="6" id="KW-1185">Reference proteome</keyword>
<protein>
    <submittedName>
        <fullName evidence="5">RNA methyltransferase</fullName>
    </submittedName>
</protein>
<gene>
    <name evidence="5" type="ORF">LNN31_08900</name>
</gene>
<dbReference type="Pfam" id="PF00588">
    <property type="entry name" value="SpoU_methylase"/>
    <property type="match status" value="1"/>
</dbReference>
<dbReference type="Gene3D" id="3.40.1280.10">
    <property type="match status" value="1"/>
</dbReference>
<dbReference type="InterPro" id="IPR013123">
    <property type="entry name" value="SpoU_subst-bd"/>
</dbReference>
<evidence type="ECO:0000256" key="1">
    <source>
        <dbReference type="ARBA" id="ARBA00007228"/>
    </source>
</evidence>
<dbReference type="EMBL" id="CP087994">
    <property type="protein sequence ID" value="UYO64522.1"/>
    <property type="molecule type" value="Genomic_DNA"/>
</dbReference>
<dbReference type="PANTHER" id="PTHR43191:SF2">
    <property type="entry name" value="RRNA METHYLTRANSFERASE 3, MITOCHONDRIAL"/>
    <property type="match status" value="1"/>
</dbReference>
<proteinExistence type="inferred from homology"/>
<dbReference type="InterPro" id="IPR053888">
    <property type="entry name" value="MRM3-like_sub_bind"/>
</dbReference>
<comment type="similarity">
    <text evidence="1">Belongs to the class IV-like SAM-binding methyltransferase superfamily. RNA methyltransferase TrmH family.</text>
</comment>
<dbReference type="SMART" id="SM00967">
    <property type="entry name" value="SpoU_sub_bind"/>
    <property type="match status" value="1"/>
</dbReference>
<dbReference type="GO" id="GO:0032259">
    <property type="term" value="P:methylation"/>
    <property type="evidence" value="ECO:0007669"/>
    <property type="project" value="UniProtKB-KW"/>
</dbReference>
<dbReference type="Pfam" id="PF22435">
    <property type="entry name" value="MRM3-like_sub_bind"/>
    <property type="match status" value="1"/>
</dbReference>
<reference evidence="5" key="1">
    <citation type="submission" date="2021-11" db="EMBL/GenBank/DDBJ databases">
        <title>Isoprene-degrading acetogen.</title>
        <authorList>
            <person name="Yang Y."/>
            <person name="Jin H."/>
            <person name="Yan J."/>
        </authorList>
    </citation>
    <scope>NUCLEOTIDE SEQUENCE</scope>
    <source>
        <strain evidence="5">Berkeley</strain>
    </source>
</reference>
<keyword evidence="3" id="KW-0808">Transferase</keyword>
<dbReference type="InterPro" id="IPR029026">
    <property type="entry name" value="tRNA_m1G_MTases_N"/>
</dbReference>
<dbReference type="Gene3D" id="3.30.1330.30">
    <property type="match status" value="1"/>
</dbReference>
<feature type="domain" description="RNA 2-O ribose methyltransferase substrate binding" evidence="4">
    <location>
        <begin position="32"/>
        <end position="110"/>
    </location>
</feature>
<dbReference type="SUPFAM" id="SSF55315">
    <property type="entry name" value="L30e-like"/>
    <property type="match status" value="1"/>
</dbReference>
<dbReference type="GO" id="GO:0008168">
    <property type="term" value="F:methyltransferase activity"/>
    <property type="evidence" value="ECO:0007669"/>
    <property type="project" value="UniProtKB-KW"/>
</dbReference>
<dbReference type="RefSeq" id="WP_228879856.1">
    <property type="nucleotide sequence ID" value="NZ_CABIIK010000015.1"/>
</dbReference>
<evidence type="ECO:0000256" key="2">
    <source>
        <dbReference type="ARBA" id="ARBA00022603"/>
    </source>
</evidence>
<dbReference type="CDD" id="cd18095">
    <property type="entry name" value="SpoU-like_rRNA-MTase"/>
    <property type="match status" value="1"/>
</dbReference>
<evidence type="ECO:0000313" key="5">
    <source>
        <dbReference type="EMBL" id="UYO64522.1"/>
    </source>
</evidence>
<evidence type="ECO:0000256" key="3">
    <source>
        <dbReference type="ARBA" id="ARBA00022679"/>
    </source>
</evidence>
<dbReference type="InterPro" id="IPR001537">
    <property type="entry name" value="SpoU_MeTrfase"/>
</dbReference>
<name>A0ABY6HJ02_9FIRM</name>
<dbReference type="InterPro" id="IPR029064">
    <property type="entry name" value="Ribosomal_eL30-like_sf"/>
</dbReference>
<dbReference type="InterPro" id="IPR029028">
    <property type="entry name" value="Alpha/beta_knot_MTases"/>
</dbReference>
<evidence type="ECO:0000259" key="4">
    <source>
        <dbReference type="SMART" id="SM00967"/>
    </source>
</evidence>
<evidence type="ECO:0000313" key="6">
    <source>
        <dbReference type="Proteomes" id="UP001163550"/>
    </source>
</evidence>
<dbReference type="Proteomes" id="UP001163550">
    <property type="component" value="Chromosome"/>
</dbReference>
<dbReference type="PANTHER" id="PTHR43191">
    <property type="entry name" value="RRNA METHYLTRANSFERASE 3"/>
    <property type="match status" value="1"/>
</dbReference>
<sequence>MFPEITSKNNEQLKYLRKLSSKSFRDAEGTFAIEGTKLFLEAVKNQLQFKQIFITSTWLEINGASVRDRLVTLENNKVAIAIVSPTILASLSGLQKPEGIMAVLHKINSRPGTFKRTVLLEDVQDPYNVGTIIRTADAAGFDCVVTSAKTADIYNEKVLRGSMGSVFHLPIYQVVSLLDTVKQLKEQQVTIIGTSLSGSCLWERQSLNGSFAIVMGNESQGMSKQMSECCDLLLKIPILGQAESLNVATAAGIIMYDLIRDFKECQTKEKIIK</sequence>
<keyword evidence="2 5" id="KW-0489">Methyltransferase</keyword>